<dbReference type="Gene3D" id="3.30.910.20">
    <property type="entry name" value="Skp domain"/>
    <property type="match status" value="1"/>
</dbReference>
<evidence type="ECO:0000313" key="5">
    <source>
        <dbReference type="EMBL" id="KAB2813621.1"/>
    </source>
</evidence>
<dbReference type="SUPFAM" id="SSF111384">
    <property type="entry name" value="OmpH-like"/>
    <property type="match status" value="1"/>
</dbReference>
<dbReference type="RefSeq" id="WP_151666823.1">
    <property type="nucleotide sequence ID" value="NZ_WBVO01000003.1"/>
</dbReference>
<dbReference type="InterPro" id="IPR005632">
    <property type="entry name" value="Chaperone_Skp"/>
</dbReference>
<dbReference type="EMBL" id="WBVO01000003">
    <property type="protein sequence ID" value="KAB2813621.1"/>
    <property type="molecule type" value="Genomic_DNA"/>
</dbReference>
<sequence length="171" mass="19310">MKRIQRLLTVVAFMLAAAPAFAQLNVGYCNTDSIIVKMPEYQTAMAQLEALSAQYRQEIQDLRAEITSKIQNAQANRSTWTQLRLQKEAEEIQTMQNSLEAYQQEAQQDLMTQERALLEPVVEKLQDAVNSVGTENGYDYILDSSVSRGVVIFRKDSHDISQKVLAKLGLI</sequence>
<comment type="similarity">
    <text evidence="1">Belongs to the Skp family.</text>
</comment>
<keyword evidence="3" id="KW-0175">Coiled coil</keyword>
<feature type="chain" id="PRO_5026732727" evidence="4">
    <location>
        <begin position="23"/>
        <end position="171"/>
    </location>
</feature>
<organism evidence="5 6">
    <name type="scientific">Phaeocystidibacter luteus</name>
    <dbReference type="NCBI Taxonomy" id="911197"/>
    <lineage>
        <taxon>Bacteria</taxon>
        <taxon>Pseudomonadati</taxon>
        <taxon>Bacteroidota</taxon>
        <taxon>Flavobacteriia</taxon>
        <taxon>Flavobacteriales</taxon>
        <taxon>Phaeocystidibacteraceae</taxon>
        <taxon>Phaeocystidibacter</taxon>
    </lineage>
</organism>
<dbReference type="GO" id="GO:0005829">
    <property type="term" value="C:cytosol"/>
    <property type="evidence" value="ECO:0007669"/>
    <property type="project" value="TreeGrafter"/>
</dbReference>
<dbReference type="AlphaFoldDB" id="A0A6N6RJ93"/>
<evidence type="ECO:0000256" key="3">
    <source>
        <dbReference type="SAM" id="Coils"/>
    </source>
</evidence>
<dbReference type="Pfam" id="PF03938">
    <property type="entry name" value="OmpH"/>
    <property type="match status" value="1"/>
</dbReference>
<dbReference type="OrthoDB" id="1524711at2"/>
<dbReference type="PANTHER" id="PTHR35089">
    <property type="entry name" value="CHAPERONE PROTEIN SKP"/>
    <property type="match status" value="1"/>
</dbReference>
<reference evidence="5 6" key="1">
    <citation type="submission" date="2019-09" db="EMBL/GenBank/DDBJ databases">
        <title>Genomes of family Cryomorphaceae.</title>
        <authorList>
            <person name="Bowman J.P."/>
        </authorList>
    </citation>
    <scope>NUCLEOTIDE SEQUENCE [LARGE SCALE GENOMIC DNA]</scope>
    <source>
        <strain evidence="5 6">LMG 25704</strain>
    </source>
</reference>
<dbReference type="GO" id="GO:0051082">
    <property type="term" value="F:unfolded protein binding"/>
    <property type="evidence" value="ECO:0007669"/>
    <property type="project" value="InterPro"/>
</dbReference>
<comment type="caution">
    <text evidence="5">The sequence shown here is derived from an EMBL/GenBank/DDBJ whole genome shotgun (WGS) entry which is preliminary data.</text>
</comment>
<keyword evidence="2 4" id="KW-0732">Signal</keyword>
<protein>
    <submittedName>
        <fullName evidence="5">OmpH family outer membrane protein</fullName>
    </submittedName>
</protein>
<dbReference type="GO" id="GO:0050821">
    <property type="term" value="P:protein stabilization"/>
    <property type="evidence" value="ECO:0007669"/>
    <property type="project" value="TreeGrafter"/>
</dbReference>
<dbReference type="PANTHER" id="PTHR35089:SF1">
    <property type="entry name" value="CHAPERONE PROTEIN SKP"/>
    <property type="match status" value="1"/>
</dbReference>
<accession>A0A6N6RJ93</accession>
<feature type="coiled-coil region" evidence="3">
    <location>
        <begin position="38"/>
        <end position="105"/>
    </location>
</feature>
<evidence type="ECO:0000313" key="6">
    <source>
        <dbReference type="Proteomes" id="UP000468650"/>
    </source>
</evidence>
<evidence type="ECO:0000256" key="2">
    <source>
        <dbReference type="ARBA" id="ARBA00022729"/>
    </source>
</evidence>
<evidence type="ECO:0000256" key="4">
    <source>
        <dbReference type="SAM" id="SignalP"/>
    </source>
</evidence>
<dbReference type="SMART" id="SM00935">
    <property type="entry name" value="OmpH"/>
    <property type="match status" value="1"/>
</dbReference>
<evidence type="ECO:0000256" key="1">
    <source>
        <dbReference type="ARBA" id="ARBA00009091"/>
    </source>
</evidence>
<proteinExistence type="inferred from homology"/>
<name>A0A6N6RJ93_9FLAO</name>
<dbReference type="Proteomes" id="UP000468650">
    <property type="component" value="Unassembled WGS sequence"/>
</dbReference>
<dbReference type="InterPro" id="IPR024930">
    <property type="entry name" value="Skp_dom_sf"/>
</dbReference>
<feature type="signal peptide" evidence="4">
    <location>
        <begin position="1"/>
        <end position="22"/>
    </location>
</feature>
<keyword evidence="6" id="KW-1185">Reference proteome</keyword>
<gene>
    <name evidence="5" type="ORF">F8C67_05520</name>
</gene>